<dbReference type="Pfam" id="PF00092">
    <property type="entry name" value="VWA"/>
    <property type="match status" value="1"/>
</dbReference>
<dbReference type="InterPro" id="IPR043129">
    <property type="entry name" value="ATPase_NBD"/>
</dbReference>
<evidence type="ECO:0000259" key="12">
    <source>
        <dbReference type="PROSITE" id="PS50234"/>
    </source>
</evidence>
<evidence type="ECO:0000256" key="2">
    <source>
        <dbReference type="ARBA" id="ARBA00007381"/>
    </source>
</evidence>
<evidence type="ECO:0000313" key="13">
    <source>
        <dbReference type="EMBL" id="APM37839.1"/>
    </source>
</evidence>
<protein>
    <recommendedName>
        <fullName evidence="3">Chaperone protein DnaK</fullName>
    </recommendedName>
    <alternativeName>
        <fullName evidence="4">Chaperone protein dnaK</fullName>
    </alternativeName>
    <alternativeName>
        <fullName evidence="11">HSP70</fullName>
    </alternativeName>
    <alternativeName>
        <fullName evidence="10">Heat shock 70 kDa protein</fullName>
    </alternativeName>
    <alternativeName>
        <fullName evidence="9">Heat shock protein 70</fullName>
    </alternativeName>
</protein>
<dbReference type="PROSITE" id="PS50234">
    <property type="entry name" value="VWFA"/>
    <property type="match status" value="1"/>
</dbReference>
<evidence type="ECO:0000256" key="10">
    <source>
        <dbReference type="ARBA" id="ARBA00030945"/>
    </source>
</evidence>
<evidence type="ECO:0000256" key="11">
    <source>
        <dbReference type="ARBA" id="ARBA00033103"/>
    </source>
</evidence>
<dbReference type="PANTHER" id="PTHR45639:SF34">
    <property type="entry name" value="CHAPERONE PROTEIN DNAK"/>
    <property type="match status" value="1"/>
</dbReference>
<dbReference type="SMART" id="SM00327">
    <property type="entry name" value="VWA"/>
    <property type="match status" value="1"/>
</dbReference>
<evidence type="ECO:0000256" key="8">
    <source>
        <dbReference type="ARBA" id="ARBA00023186"/>
    </source>
</evidence>
<evidence type="ECO:0000256" key="1">
    <source>
        <dbReference type="ARBA" id="ARBA00002290"/>
    </source>
</evidence>
<evidence type="ECO:0000256" key="5">
    <source>
        <dbReference type="ARBA" id="ARBA00022741"/>
    </source>
</evidence>
<organism evidence="13 14">
    <name type="scientific">Clostridium kluyveri</name>
    <dbReference type="NCBI Taxonomy" id="1534"/>
    <lineage>
        <taxon>Bacteria</taxon>
        <taxon>Bacillati</taxon>
        <taxon>Bacillota</taxon>
        <taxon>Clostridia</taxon>
        <taxon>Eubacteriales</taxon>
        <taxon>Clostridiaceae</taxon>
        <taxon>Clostridium</taxon>
    </lineage>
</organism>
<evidence type="ECO:0000256" key="7">
    <source>
        <dbReference type="ARBA" id="ARBA00023016"/>
    </source>
</evidence>
<dbReference type="Gene3D" id="3.40.50.410">
    <property type="entry name" value="von Willebrand factor, type A domain"/>
    <property type="match status" value="1"/>
</dbReference>
<dbReference type="CDD" id="cd00198">
    <property type="entry name" value="vWFA"/>
    <property type="match status" value="1"/>
</dbReference>
<dbReference type="SUPFAM" id="SSF53067">
    <property type="entry name" value="Actin-like ATPase domain"/>
    <property type="match status" value="2"/>
</dbReference>
<dbReference type="Gene3D" id="3.30.420.40">
    <property type="match status" value="3"/>
</dbReference>
<dbReference type="GO" id="GO:0005524">
    <property type="term" value="F:ATP binding"/>
    <property type="evidence" value="ECO:0007669"/>
    <property type="project" value="UniProtKB-KW"/>
</dbReference>
<keyword evidence="7" id="KW-0346">Stress response</keyword>
<dbReference type="Gene3D" id="3.30.30.30">
    <property type="match status" value="1"/>
</dbReference>
<evidence type="ECO:0000256" key="3">
    <source>
        <dbReference type="ARBA" id="ARBA00014415"/>
    </source>
</evidence>
<evidence type="ECO:0000313" key="14">
    <source>
        <dbReference type="Proteomes" id="UP000184604"/>
    </source>
</evidence>
<comment type="similarity">
    <text evidence="2">Belongs to the heat shock protein 70 family.</text>
</comment>
<feature type="domain" description="VWFA" evidence="12">
    <location>
        <begin position="390"/>
        <end position="581"/>
    </location>
</feature>
<dbReference type="RefSeq" id="WP_073537528.1">
    <property type="nucleotide sequence ID" value="NZ_CP018335.1"/>
</dbReference>
<dbReference type="EMBL" id="CP018335">
    <property type="protein sequence ID" value="APM37839.1"/>
    <property type="molecule type" value="Genomic_DNA"/>
</dbReference>
<name>A0A1L5F4A3_CLOKL</name>
<dbReference type="OrthoDB" id="9781333at2"/>
<keyword evidence="6" id="KW-0067">ATP-binding</keyword>
<dbReference type="PRINTS" id="PR00301">
    <property type="entry name" value="HEATSHOCK70"/>
</dbReference>
<sequence>MYYDCHHNPVIGIDFGTAYSSVSKWDGKKAGIYGKMGEYTIPSVVYFKQGKFDVGNGALAKGVFYPENYISGVKGIIACGQETVLLDNKEFTLKDICSAIFKYIYNNIKTTVPEDKFKCGGAVIALPCYFQDQQCNIIKEGAKLAGIELVGTIQEPVAAALAYGMHLSVNEKREENVLVFDFGGGSLDITVLKVLEKKDEIQFNILASEGNESLGGLDFNEELYDYILKKENLDFSDYDYKITNLCRKNLMEQIVKAKEILSYDSEIAYIKLYNVPPGKFLDTTLTLEELNKCIKHHMISIKNMIEHVIALSGISIKDIYKIIKAGGSSKIKAVDSIIKDVLGEKETYEHMDYKEVVSNGAAIYAAYKTKRLSINKQISIFTRYMEKSLYFIWMIDCSGSMNIDNRLDYVKEGMKRVISEIEGKCRLDNITLNFGVIKFSDTAVWNVEIGEKINDSIYEDMNPGGITSLGSAIDMVSSELNKIKMDYRTLTPVIFLITDGMPTDDYEGAVERLLVNSVGKNSYKDVIALGRDVCEEYMCKFVDDISRKPKIVLQKEHIIESICSQTVSGVEYVKDKFMEKYSQCIESPGRKIKGGLLLKTSENK</sequence>
<comment type="function">
    <text evidence="1">Acts as a chaperone.</text>
</comment>
<gene>
    <name evidence="13" type="ORF">BS101_03345</name>
</gene>
<evidence type="ECO:0000256" key="4">
    <source>
        <dbReference type="ARBA" id="ARBA00017249"/>
    </source>
</evidence>
<dbReference type="SUPFAM" id="SSF53300">
    <property type="entry name" value="vWA-like"/>
    <property type="match status" value="1"/>
</dbReference>
<dbReference type="GO" id="GO:0030968">
    <property type="term" value="P:endoplasmic reticulum unfolded protein response"/>
    <property type="evidence" value="ECO:0007669"/>
    <property type="project" value="TreeGrafter"/>
</dbReference>
<accession>A0A1L5F4A3</accession>
<dbReference type="AlphaFoldDB" id="A0A1L5F4A3"/>
<keyword evidence="8" id="KW-0143">Chaperone</keyword>
<dbReference type="InterPro" id="IPR002035">
    <property type="entry name" value="VWF_A"/>
</dbReference>
<dbReference type="Gene3D" id="3.90.640.10">
    <property type="entry name" value="Actin, Chain A, domain 4"/>
    <property type="match status" value="1"/>
</dbReference>
<dbReference type="InterPro" id="IPR036465">
    <property type="entry name" value="vWFA_dom_sf"/>
</dbReference>
<dbReference type="Pfam" id="PF00012">
    <property type="entry name" value="HSP70"/>
    <property type="match status" value="2"/>
</dbReference>
<dbReference type="PANTHER" id="PTHR45639">
    <property type="entry name" value="HSC70CB, ISOFORM G-RELATED"/>
    <property type="match status" value="1"/>
</dbReference>
<evidence type="ECO:0000256" key="6">
    <source>
        <dbReference type="ARBA" id="ARBA00022840"/>
    </source>
</evidence>
<keyword evidence="5" id="KW-0547">Nucleotide-binding</keyword>
<reference evidence="13 14" key="1">
    <citation type="submission" date="2016-12" db="EMBL/GenBank/DDBJ databases">
        <title>Complete genome sequence of Clostridium kluyveri JZZ isolated from the pit mud of a Chinese flavor liquor-making factory.</title>
        <authorList>
            <person name="Wang Y."/>
        </authorList>
    </citation>
    <scope>NUCLEOTIDE SEQUENCE [LARGE SCALE GENOMIC DNA]</scope>
    <source>
        <strain evidence="13 14">JZZ</strain>
    </source>
</reference>
<evidence type="ECO:0000256" key="9">
    <source>
        <dbReference type="ARBA" id="ARBA00030019"/>
    </source>
</evidence>
<dbReference type="PROSITE" id="PS00329">
    <property type="entry name" value="HSP70_2"/>
    <property type="match status" value="1"/>
</dbReference>
<proteinExistence type="inferred from homology"/>
<dbReference type="GO" id="GO:0140662">
    <property type="term" value="F:ATP-dependent protein folding chaperone"/>
    <property type="evidence" value="ECO:0007669"/>
    <property type="project" value="InterPro"/>
</dbReference>
<dbReference type="InterPro" id="IPR013126">
    <property type="entry name" value="Hsp_70_fam"/>
</dbReference>
<dbReference type="InterPro" id="IPR018181">
    <property type="entry name" value="Heat_shock_70_CS"/>
</dbReference>
<dbReference type="Proteomes" id="UP000184604">
    <property type="component" value="Chromosome"/>
</dbReference>